<dbReference type="GO" id="GO:0009116">
    <property type="term" value="P:nucleoside metabolic process"/>
    <property type="evidence" value="ECO:0007669"/>
    <property type="project" value="InterPro"/>
</dbReference>
<feature type="region of interest" description="Disordered" evidence="1">
    <location>
        <begin position="231"/>
        <end position="288"/>
    </location>
</feature>
<dbReference type="GO" id="GO:0003824">
    <property type="term" value="F:catalytic activity"/>
    <property type="evidence" value="ECO:0007669"/>
    <property type="project" value="InterPro"/>
</dbReference>
<proteinExistence type="predicted"/>
<dbReference type="EMBL" id="MIKG01000004">
    <property type="protein sequence ID" value="RAO66747.1"/>
    <property type="molecule type" value="Genomic_DNA"/>
</dbReference>
<dbReference type="STRING" id="1196081.A0A364KT70"/>
<protein>
    <recommendedName>
        <fullName evidence="4">Nucleoside phosphorylase domain-containing protein</fullName>
    </recommendedName>
</protein>
<evidence type="ECO:0000313" key="3">
    <source>
        <dbReference type="Proteomes" id="UP000249363"/>
    </source>
</evidence>
<dbReference type="GeneID" id="63791975"/>
<dbReference type="Proteomes" id="UP000249363">
    <property type="component" value="Unassembled WGS sequence"/>
</dbReference>
<dbReference type="PANTHER" id="PTHR46082">
    <property type="entry name" value="ATP/GTP-BINDING PROTEIN-RELATED"/>
    <property type="match status" value="1"/>
</dbReference>
<evidence type="ECO:0008006" key="4">
    <source>
        <dbReference type="Google" id="ProtNLM"/>
    </source>
</evidence>
<evidence type="ECO:0000256" key="1">
    <source>
        <dbReference type="SAM" id="MobiDB-lite"/>
    </source>
</evidence>
<dbReference type="OrthoDB" id="5428055at2759"/>
<reference evidence="2 3" key="1">
    <citation type="journal article" date="2017" name="Biotechnol. Biofuels">
        <title>Differential beta-glucosidase expression as a function of carbon source availability in Talaromyces amestolkiae: a genomic and proteomic approach.</title>
        <authorList>
            <person name="de Eugenio L.I."/>
            <person name="Mendez-Liter J.A."/>
            <person name="Nieto-Dominguez M."/>
            <person name="Alonso L."/>
            <person name="Gil-Munoz J."/>
            <person name="Barriuso J."/>
            <person name="Prieto A."/>
            <person name="Martinez M.J."/>
        </authorList>
    </citation>
    <scope>NUCLEOTIDE SEQUENCE [LARGE SCALE GENOMIC DNA]</scope>
    <source>
        <strain evidence="2 3">CIB</strain>
    </source>
</reference>
<name>A0A364KT70_TALAM</name>
<feature type="compositionally biased region" description="Acidic residues" evidence="1">
    <location>
        <begin position="198"/>
        <end position="210"/>
    </location>
</feature>
<dbReference type="PANTHER" id="PTHR46082:SF11">
    <property type="entry name" value="AAA+ ATPASE DOMAIN-CONTAINING PROTEIN-RELATED"/>
    <property type="match status" value="1"/>
</dbReference>
<dbReference type="Gene3D" id="3.40.50.1580">
    <property type="entry name" value="Nucleoside phosphorylase domain"/>
    <property type="match status" value="1"/>
</dbReference>
<dbReference type="RefSeq" id="XP_040731263.1">
    <property type="nucleotide sequence ID" value="XM_040874939.1"/>
</dbReference>
<dbReference type="AlphaFoldDB" id="A0A364KT70"/>
<dbReference type="InterPro" id="IPR035994">
    <property type="entry name" value="Nucleoside_phosphorylase_sf"/>
</dbReference>
<organism evidence="2 3">
    <name type="scientific">Talaromyces amestolkiae</name>
    <dbReference type="NCBI Taxonomy" id="1196081"/>
    <lineage>
        <taxon>Eukaryota</taxon>
        <taxon>Fungi</taxon>
        <taxon>Dikarya</taxon>
        <taxon>Ascomycota</taxon>
        <taxon>Pezizomycotina</taxon>
        <taxon>Eurotiomycetes</taxon>
        <taxon>Eurotiomycetidae</taxon>
        <taxon>Eurotiales</taxon>
        <taxon>Trichocomaceae</taxon>
        <taxon>Talaromyces</taxon>
        <taxon>Talaromyces sect. Talaromyces</taxon>
    </lineage>
</organism>
<gene>
    <name evidence="2" type="ORF">BHQ10_002759</name>
</gene>
<evidence type="ECO:0000313" key="2">
    <source>
        <dbReference type="EMBL" id="RAO66747.1"/>
    </source>
</evidence>
<comment type="caution">
    <text evidence="2">The sequence shown here is derived from an EMBL/GenBank/DDBJ whole genome shotgun (WGS) entry which is preliminary data.</text>
</comment>
<sequence>MKNGKNCWIAKGPAQEAFQQISSEIKEVLEKDCGPVPGSHWVLFDIFMIGDAPATAIPHIMFSCPKPGPRKEARTAVRNSDVLSHCTPGIALGHWDYPPHIKSPQPLASSLTPVESHETKDVNQCYLTPIFDKHQPRKVPAIRLGLHSSFDEAKPFAKATVGSIVEVDEKRFYLVPAHVFSKRIPPQDVTADGKMQESDSECEFGGFDDGDEDFADDGEVTFMSQYSITPEVSDLEVRSDPGGSQSSSDEVREDTQLNQHQEEINHDARSSPLLGRLPPKPVKPERVDVSGKDHTIRLEIKSPFFTSTELDFALIEVSKIDYLTASLPFLRNDTIASVNMLADVIVTTMTGSGKTLTGKLSGRPSFIRLPNASKYQKILTVDFEGCLQIGDCGSIVRNASDGKIYGHIIAGSVESRIAYIIPAVDVLHTIEQRFNLKSGSDVPSSASLPASIQDVNRRYTVGWICSSSTEFRDAWIMLDERHLTLPRFAGSSVSYILGKIGQHNVVIACPSERSNAAAWVASQILLDFPHIRFCLAVSVSSGISTLPLGNIQLGDIVVGMPGGSRPGVVQYKTFNDQDVIRVKGKVNLAAPPKPLRAAVTRLKNAHKMGKDHFLTSRSRPVPNNLQSLPSSSEPISEHFNARVYNQTAQPLEANFRHQCLTEHCKHVPKVHHGLIALITELLNEEDLRRLVHNDSDEFLCLEKEVERFPNRFPCLFVRGICDLVDSPLPTKEKAEARVYAATTAATYARDLLLTLPEHKVLKMPLASKVINDWQRGVWPMIQQAQVRSQPLPRLRAPIHAFVEMTQPVLRRISPPLTDSSDHQIIQPVIHELSPPETILTDFETDLNVHSIILEDSDSHLSDALDPAPLDTVASRNWDGDANDGKPVPNLRRRLRRLRNNAGKNPN</sequence>
<accession>A0A364KT70</accession>
<keyword evidence="3" id="KW-1185">Reference proteome</keyword>
<feature type="region of interest" description="Disordered" evidence="1">
    <location>
        <begin position="188"/>
        <end position="210"/>
    </location>
</feature>
<dbReference type="SUPFAM" id="SSF53167">
    <property type="entry name" value="Purine and uridine phosphorylases"/>
    <property type="match status" value="1"/>
</dbReference>
<dbReference type="InterPro" id="IPR053137">
    <property type="entry name" value="NLR-like"/>
</dbReference>
<feature type="compositionally biased region" description="Basic and acidic residues" evidence="1">
    <location>
        <begin position="249"/>
        <end position="269"/>
    </location>
</feature>